<dbReference type="Pfam" id="PF13637">
    <property type="entry name" value="Ank_4"/>
    <property type="match status" value="1"/>
</dbReference>
<dbReference type="SMART" id="SM00248">
    <property type="entry name" value="ANK"/>
    <property type="match status" value="10"/>
</dbReference>
<dbReference type="EMBL" id="LCTW02000591">
    <property type="protein sequence ID" value="KXX72964.1"/>
    <property type="molecule type" value="Genomic_DNA"/>
</dbReference>
<comment type="caution">
    <text evidence="2">The sequence shown here is derived from an EMBL/GenBank/DDBJ whole genome shotgun (WGS) entry which is preliminary data.</text>
</comment>
<feature type="repeat" description="ANK" evidence="1">
    <location>
        <begin position="386"/>
        <end position="418"/>
    </location>
</feature>
<dbReference type="OrthoDB" id="194358at2759"/>
<name>A0A175VQD5_9PEZI</name>
<dbReference type="STRING" id="100816.A0A175VQD5"/>
<dbReference type="PROSITE" id="PS50297">
    <property type="entry name" value="ANK_REP_REGION"/>
    <property type="match status" value="5"/>
</dbReference>
<protein>
    <submittedName>
        <fullName evidence="2">Ankyrin-3</fullName>
    </submittedName>
</protein>
<feature type="repeat" description="ANK" evidence="1">
    <location>
        <begin position="151"/>
        <end position="183"/>
    </location>
</feature>
<dbReference type="SUPFAM" id="SSF48403">
    <property type="entry name" value="Ankyrin repeat"/>
    <property type="match status" value="2"/>
</dbReference>
<feature type="repeat" description="ANK" evidence="1">
    <location>
        <begin position="285"/>
        <end position="317"/>
    </location>
</feature>
<dbReference type="InterPro" id="IPR002110">
    <property type="entry name" value="Ankyrin_rpt"/>
</dbReference>
<dbReference type="PRINTS" id="PR01415">
    <property type="entry name" value="ANKYRIN"/>
</dbReference>
<dbReference type="VEuPathDB" id="FungiDB:MMYC01_210497"/>
<keyword evidence="3" id="KW-1185">Reference proteome</keyword>
<evidence type="ECO:0000313" key="2">
    <source>
        <dbReference type="EMBL" id="KXX72964.1"/>
    </source>
</evidence>
<dbReference type="Proteomes" id="UP000078237">
    <property type="component" value="Unassembled WGS sequence"/>
</dbReference>
<organism evidence="2 3">
    <name type="scientific">Madurella mycetomatis</name>
    <dbReference type="NCBI Taxonomy" id="100816"/>
    <lineage>
        <taxon>Eukaryota</taxon>
        <taxon>Fungi</taxon>
        <taxon>Dikarya</taxon>
        <taxon>Ascomycota</taxon>
        <taxon>Pezizomycotina</taxon>
        <taxon>Sordariomycetes</taxon>
        <taxon>Sordariomycetidae</taxon>
        <taxon>Sordariales</taxon>
        <taxon>Sordariales incertae sedis</taxon>
        <taxon>Madurella</taxon>
    </lineage>
</organism>
<sequence length="449" mass="48153">MDWSAEFSAAISLPSQTCRSLLKNGADPNARDLDHWTPLYYACRIIKPVSGVDSFVDGFYYQPRARQRAKALILHKADANARGLDSSTPLHCAAASRSLGLVDLLLEHGSEANATNFEGRTPLHLAATTNKASVVSNLIATGAHIDAKDQADRTLLHLAAMSGAAECINELIKRGASPNAQDRFRGTPLSVASIYNSYEGIEALLHARTAEGAPIPIDIDAGNARGGTALHGAASANACRAIKAFYTVKGPNFAINLEPREIDVEAAGLLMTYMERDSWPPTNDSGRTPFHVAAEYGNPEIIVKMIKKANQLHFAPEGILRKGGAYSATALSMAVSNGNLNAVQALLKVRQLATTGTPMERLPPAASDRSAGDGILQRLLEERDNEGRTPLALAVECRETTIVLELVNQGADISVGYKNGQNLLHRAASDGTTEIARAIIENRFQELMR</sequence>
<feature type="repeat" description="ANK" evidence="1">
    <location>
        <begin position="118"/>
        <end position="150"/>
    </location>
</feature>
<dbReference type="PROSITE" id="PS50088">
    <property type="entry name" value="ANK_REPEAT"/>
    <property type="match status" value="5"/>
</dbReference>
<reference evidence="2 3" key="1">
    <citation type="journal article" date="2016" name="Genome Announc.">
        <title>Genome Sequence of Madurella mycetomatis mm55, Isolated from a Human Mycetoma Case in Sudan.</title>
        <authorList>
            <person name="Smit S."/>
            <person name="Derks M.F."/>
            <person name="Bervoets S."/>
            <person name="Fahal A."/>
            <person name="van Leeuwen W."/>
            <person name="van Belkum A."/>
            <person name="van de Sande W.W."/>
        </authorList>
    </citation>
    <scope>NUCLEOTIDE SEQUENCE [LARGE SCALE GENOMIC DNA]</scope>
    <source>
        <strain evidence="3">mm55</strain>
    </source>
</reference>
<accession>A0A175VQD5</accession>
<proteinExistence type="predicted"/>
<dbReference type="Pfam" id="PF12796">
    <property type="entry name" value="Ank_2"/>
    <property type="match status" value="4"/>
</dbReference>
<dbReference type="Gene3D" id="1.25.40.20">
    <property type="entry name" value="Ankyrin repeat-containing domain"/>
    <property type="match status" value="4"/>
</dbReference>
<evidence type="ECO:0000313" key="3">
    <source>
        <dbReference type="Proteomes" id="UP000078237"/>
    </source>
</evidence>
<feature type="repeat" description="ANK" evidence="1">
    <location>
        <begin position="85"/>
        <end position="117"/>
    </location>
</feature>
<evidence type="ECO:0000256" key="1">
    <source>
        <dbReference type="PROSITE-ProRule" id="PRU00023"/>
    </source>
</evidence>
<dbReference type="PANTHER" id="PTHR24118:SF100">
    <property type="entry name" value="FYVE-TYPE DOMAIN-CONTAINING PROTEIN"/>
    <property type="match status" value="1"/>
</dbReference>
<dbReference type="AlphaFoldDB" id="A0A175VQD5"/>
<keyword evidence="1" id="KW-0040">ANK repeat</keyword>
<dbReference type="InterPro" id="IPR036770">
    <property type="entry name" value="Ankyrin_rpt-contain_sf"/>
</dbReference>
<dbReference type="PANTHER" id="PTHR24118">
    <property type="entry name" value="POTE ANKYRIN DOMAIN"/>
    <property type="match status" value="1"/>
</dbReference>
<gene>
    <name evidence="2" type="ORF">MMYC01_210497</name>
</gene>